<feature type="transmembrane region" description="Helical" evidence="15">
    <location>
        <begin position="261"/>
        <end position="282"/>
    </location>
</feature>
<comment type="pathway">
    <text evidence="3">Protein modification; protein glycosylation.</text>
</comment>
<dbReference type="EMBL" id="AMQM01004233">
    <property type="status" value="NOT_ANNOTATED_CDS"/>
    <property type="molecule type" value="Genomic_DNA"/>
</dbReference>
<keyword evidence="11 15" id="KW-1133">Transmembrane helix</keyword>
<proteinExistence type="inferred from homology"/>
<evidence type="ECO:0000256" key="12">
    <source>
        <dbReference type="ARBA" id="ARBA00023136"/>
    </source>
</evidence>
<evidence type="ECO:0000256" key="3">
    <source>
        <dbReference type="ARBA" id="ARBA00004922"/>
    </source>
</evidence>
<dbReference type="UniPathway" id="UPA00378"/>
<dbReference type="eggNOG" id="KOG1124">
    <property type="taxonomic scope" value="Eukaryota"/>
</dbReference>
<feature type="transmembrane region" description="Helical" evidence="15">
    <location>
        <begin position="363"/>
        <end position="379"/>
    </location>
</feature>
<dbReference type="HOGENOM" id="CLU_326050_0_0_1"/>
<evidence type="ECO:0000256" key="14">
    <source>
        <dbReference type="SAM" id="MobiDB-lite"/>
    </source>
</evidence>
<dbReference type="GO" id="GO:0016020">
    <property type="term" value="C:membrane"/>
    <property type="evidence" value="ECO:0007669"/>
    <property type="project" value="UniProtKB-SubCell"/>
</dbReference>
<evidence type="ECO:0000313" key="17">
    <source>
        <dbReference type="EMBL" id="ESO04803.1"/>
    </source>
</evidence>
<evidence type="ECO:0000256" key="2">
    <source>
        <dbReference type="ARBA" id="ARBA00004240"/>
    </source>
</evidence>
<comment type="subcellular location">
    <subcellularLocation>
        <location evidence="2">Endoplasmic reticulum</location>
    </subcellularLocation>
    <subcellularLocation>
        <location evidence="1">Membrane</location>
        <topology evidence="1">Multi-pass membrane protein</topology>
    </subcellularLocation>
</comment>
<dbReference type="InterPro" id="IPR011990">
    <property type="entry name" value="TPR-like_helical_dom_sf"/>
</dbReference>
<dbReference type="SMART" id="SM00028">
    <property type="entry name" value="TPR"/>
    <property type="match status" value="2"/>
</dbReference>
<name>T1F5D5_HELRO</name>
<dbReference type="EC" id="2.4.1.109" evidence="5"/>
<feature type="compositionally biased region" description="Basic and acidic residues" evidence="14">
    <location>
        <begin position="723"/>
        <end position="755"/>
    </location>
</feature>
<feature type="transmembrane region" description="Helical" evidence="15">
    <location>
        <begin position="228"/>
        <end position="254"/>
    </location>
</feature>
<dbReference type="Proteomes" id="UP000015101">
    <property type="component" value="Unassembled WGS sequence"/>
</dbReference>
<feature type="transmembrane region" description="Helical" evidence="15">
    <location>
        <begin position="337"/>
        <end position="357"/>
    </location>
</feature>
<dbReference type="EMBL" id="AMQM01004232">
    <property type="status" value="NOT_ANNOTATED_CDS"/>
    <property type="molecule type" value="Genomic_DNA"/>
</dbReference>
<feature type="transmembrane region" description="Helical" evidence="15">
    <location>
        <begin position="305"/>
        <end position="325"/>
    </location>
</feature>
<dbReference type="EMBL" id="KB096457">
    <property type="protein sequence ID" value="ESO04803.1"/>
    <property type="molecule type" value="Genomic_DNA"/>
</dbReference>
<dbReference type="SUPFAM" id="SSF48452">
    <property type="entry name" value="TPR-like"/>
    <property type="match status" value="1"/>
</dbReference>
<dbReference type="GO" id="GO:0005783">
    <property type="term" value="C:endoplasmic reticulum"/>
    <property type="evidence" value="ECO:0007669"/>
    <property type="project" value="UniProtKB-SubCell"/>
</dbReference>
<dbReference type="Gene3D" id="1.25.40.10">
    <property type="entry name" value="Tetratricopeptide repeat domain"/>
    <property type="match status" value="1"/>
</dbReference>
<evidence type="ECO:0000259" key="16">
    <source>
        <dbReference type="Pfam" id="PF08409"/>
    </source>
</evidence>
<dbReference type="AlphaFoldDB" id="T1F5D5"/>
<sequence>MFKKAKRGDFKCVDKNFENFLLVGQIVLDVLPGFLIMKFTQKLEHRTFLNVKKVCSVVGRAELLSCFSVLAALTYLHSNSNPGNNNSNTDNNNTDNNTDNNNYNIIDNNNNINNIINNNSFVALSTSTASSTQNNIYNQPNVMRNISSQNAIFNTTNTTLARFIRAATAATTTTTTPITYNDDEEATKNKTATTNAADNFADATTTTTISTIGSDKLFRRTFSNLGKFMLLSLSACLFKETGFSALLVALLQLLHCGFHSIIIISGFLTHLFASCISLWLLVEPLNLSYDWSADAVPLVTSSDDVRNICSAFVVFGAVTLFCLTFKNSSASSFFLSYALFFCPFLLTTNLFYTVGYVVAERAMYLPSTGFILLAVQLIQKFSDSKSMKGRLTCYGPIASIILAGYLCYLANVTRTRCEVWMDRSSLYRSAVLSSRRPANAKQLYNLANLLRDEGHFGQAVQYYKQAVRQWPTFASAKNNLALLLDDVDQSEFLYRDVMRSTVCHTSAMINLANLLNQKNQLDESVIILWKIIQCRPDLKVPYIVLSSIASNLNQHSLVKHYTRAINDISSTDHQKLNESLLLETVVHLCNIHGANAEHGRALKMLRNVWRAGLISEKKVLSHLYWSLGLHLQDCGMVEKAMKGNLVDSDRYYKLALRQRPTNKLLLSNHNKLKLAVSKMNNGKMGAGDKVTDDADVVAAGGGGGFGWVNGGDDDYDDSCGDDDSGRDIIYHDNDEDSGRDINYHDNDEDSSRDNVNDDTDIIEGDDDDGYDKDTNIDVNKSYNDASLTFLYVPSFELAYNVSLTTNNNTQLTKHRNNNINIEVSSVHNNSINRLDSSNNNNNDINNNNNNDINNNDINNNNNNDFSNMSCIKNILSLVSWLLLQ</sequence>
<dbReference type="EMBL" id="AMQM01004234">
    <property type="status" value="NOT_ANNOTATED_CDS"/>
    <property type="molecule type" value="Genomic_DNA"/>
</dbReference>
<evidence type="ECO:0000256" key="13">
    <source>
        <dbReference type="PROSITE-ProRule" id="PRU00339"/>
    </source>
</evidence>
<organism evidence="18 19">
    <name type="scientific">Helobdella robusta</name>
    <name type="common">Californian leech</name>
    <dbReference type="NCBI Taxonomy" id="6412"/>
    <lineage>
        <taxon>Eukaryota</taxon>
        <taxon>Metazoa</taxon>
        <taxon>Spiralia</taxon>
        <taxon>Lophotrochozoa</taxon>
        <taxon>Annelida</taxon>
        <taxon>Clitellata</taxon>
        <taxon>Hirudinea</taxon>
        <taxon>Rhynchobdellida</taxon>
        <taxon>Glossiphoniidae</taxon>
        <taxon>Helobdella</taxon>
    </lineage>
</organism>
<feature type="region of interest" description="Disordered" evidence="14">
    <location>
        <begin position="80"/>
        <end position="102"/>
    </location>
</feature>
<dbReference type="RefSeq" id="XP_009017382.1">
    <property type="nucleotide sequence ID" value="XM_009019134.1"/>
</dbReference>
<dbReference type="Pfam" id="PF08409">
    <property type="entry name" value="TMTC_DUF1736"/>
    <property type="match status" value="1"/>
</dbReference>
<feature type="transmembrane region" description="Helical" evidence="15">
    <location>
        <begin position="391"/>
        <end position="411"/>
    </location>
</feature>
<keyword evidence="12 15" id="KW-0472">Membrane</keyword>
<dbReference type="InterPro" id="IPR013618">
    <property type="entry name" value="TMTC_DUF1736"/>
</dbReference>
<evidence type="ECO:0000256" key="9">
    <source>
        <dbReference type="ARBA" id="ARBA00022803"/>
    </source>
</evidence>
<dbReference type="KEGG" id="hro:HELRODRAFT_172478"/>
<keyword evidence="7 15" id="KW-0812">Transmembrane</keyword>
<feature type="transmembrane region" description="Helical" evidence="15">
    <location>
        <begin position="20"/>
        <end position="37"/>
    </location>
</feature>
<evidence type="ECO:0000256" key="11">
    <source>
        <dbReference type="ARBA" id="ARBA00022989"/>
    </source>
</evidence>
<evidence type="ECO:0000256" key="6">
    <source>
        <dbReference type="ARBA" id="ARBA00022679"/>
    </source>
</evidence>
<evidence type="ECO:0000256" key="7">
    <source>
        <dbReference type="ARBA" id="ARBA00022692"/>
    </source>
</evidence>
<evidence type="ECO:0000256" key="10">
    <source>
        <dbReference type="ARBA" id="ARBA00022824"/>
    </source>
</evidence>
<dbReference type="GeneID" id="20204034"/>
<dbReference type="InterPro" id="IPR052943">
    <property type="entry name" value="TMTC_O-mannosyl-trnsfr"/>
</dbReference>
<feature type="compositionally biased region" description="Acidic residues" evidence="14">
    <location>
        <begin position="756"/>
        <end position="770"/>
    </location>
</feature>
<dbReference type="InterPro" id="IPR019734">
    <property type="entry name" value="TPR_rpt"/>
</dbReference>
<gene>
    <name evidence="18" type="primary">20204034</name>
    <name evidence="17" type="ORF">HELRODRAFT_172478</name>
</gene>
<feature type="region of interest" description="Disordered" evidence="14">
    <location>
        <begin position="834"/>
        <end position="855"/>
    </location>
</feature>
<keyword evidence="9 13" id="KW-0802">TPR repeat</keyword>
<dbReference type="InParanoid" id="T1F5D5"/>
<reference evidence="19" key="1">
    <citation type="submission" date="2012-12" db="EMBL/GenBank/DDBJ databases">
        <authorList>
            <person name="Hellsten U."/>
            <person name="Grimwood J."/>
            <person name="Chapman J.A."/>
            <person name="Shapiro H."/>
            <person name="Aerts A."/>
            <person name="Otillar R.P."/>
            <person name="Terry A.Y."/>
            <person name="Boore J.L."/>
            <person name="Simakov O."/>
            <person name="Marletaz F."/>
            <person name="Cho S.-J."/>
            <person name="Edsinger-Gonzales E."/>
            <person name="Havlak P."/>
            <person name="Kuo D.-H."/>
            <person name="Larsson T."/>
            <person name="Lv J."/>
            <person name="Arendt D."/>
            <person name="Savage R."/>
            <person name="Osoegawa K."/>
            <person name="de Jong P."/>
            <person name="Lindberg D.R."/>
            <person name="Seaver E.C."/>
            <person name="Weisblat D.A."/>
            <person name="Putnam N.H."/>
            <person name="Grigoriev I.V."/>
            <person name="Rokhsar D.S."/>
        </authorList>
    </citation>
    <scope>NUCLEOTIDE SEQUENCE</scope>
</reference>
<protein>
    <recommendedName>
        <fullName evidence="5">dolichyl-phosphate-mannose--protein mannosyltransferase</fullName>
        <ecNumber evidence="5">2.4.1.109</ecNumber>
    </recommendedName>
</protein>
<reference evidence="18" key="3">
    <citation type="submission" date="2015-06" db="UniProtKB">
        <authorList>
            <consortium name="EnsemblMetazoa"/>
        </authorList>
    </citation>
    <scope>IDENTIFICATION</scope>
</reference>
<evidence type="ECO:0000313" key="19">
    <source>
        <dbReference type="Proteomes" id="UP000015101"/>
    </source>
</evidence>
<dbReference type="PROSITE" id="PS50005">
    <property type="entry name" value="TPR"/>
    <property type="match status" value="1"/>
</dbReference>
<dbReference type="PANTHER" id="PTHR44809:SF1">
    <property type="entry name" value="PROTEIN O-MANNOSYL-TRANSFERASE TMTC1"/>
    <property type="match status" value="1"/>
</dbReference>
<evidence type="ECO:0000313" key="18">
    <source>
        <dbReference type="EnsemblMetazoa" id="HelroP172478"/>
    </source>
</evidence>
<evidence type="ECO:0000256" key="8">
    <source>
        <dbReference type="ARBA" id="ARBA00022737"/>
    </source>
</evidence>
<feature type="domain" description="DUF1736" evidence="16">
    <location>
        <begin position="267"/>
        <end position="315"/>
    </location>
</feature>
<dbReference type="GO" id="GO:0004169">
    <property type="term" value="F:dolichyl-phosphate-mannose-protein mannosyltransferase activity"/>
    <property type="evidence" value="ECO:0007669"/>
    <property type="project" value="UniProtKB-EC"/>
</dbReference>
<comment type="similarity">
    <text evidence="4">Belongs to the TMTC family.</text>
</comment>
<keyword evidence="6" id="KW-0808">Transferase</keyword>
<keyword evidence="8" id="KW-0677">Repeat</keyword>
<dbReference type="PANTHER" id="PTHR44809">
    <property type="match status" value="1"/>
</dbReference>
<evidence type="ECO:0000256" key="4">
    <source>
        <dbReference type="ARBA" id="ARBA00007882"/>
    </source>
</evidence>
<accession>T1F5D5</accession>
<evidence type="ECO:0000256" key="5">
    <source>
        <dbReference type="ARBA" id="ARBA00012839"/>
    </source>
</evidence>
<keyword evidence="19" id="KW-1185">Reference proteome</keyword>
<dbReference type="CTD" id="20204034"/>
<evidence type="ECO:0000256" key="1">
    <source>
        <dbReference type="ARBA" id="ARBA00004141"/>
    </source>
</evidence>
<dbReference type="OrthoDB" id="1658288at2759"/>
<reference evidence="17 19" key="2">
    <citation type="journal article" date="2013" name="Nature">
        <title>Insights into bilaterian evolution from three spiralian genomes.</title>
        <authorList>
            <person name="Simakov O."/>
            <person name="Marletaz F."/>
            <person name="Cho S.J."/>
            <person name="Edsinger-Gonzales E."/>
            <person name="Havlak P."/>
            <person name="Hellsten U."/>
            <person name="Kuo D.H."/>
            <person name="Larsson T."/>
            <person name="Lv J."/>
            <person name="Arendt D."/>
            <person name="Savage R."/>
            <person name="Osoegawa K."/>
            <person name="de Jong P."/>
            <person name="Grimwood J."/>
            <person name="Chapman J.A."/>
            <person name="Shapiro H."/>
            <person name="Aerts A."/>
            <person name="Otillar R.P."/>
            <person name="Terry A.Y."/>
            <person name="Boore J.L."/>
            <person name="Grigoriev I.V."/>
            <person name="Lindberg D.R."/>
            <person name="Seaver E.C."/>
            <person name="Weisblat D.A."/>
            <person name="Putnam N.H."/>
            <person name="Rokhsar D.S."/>
        </authorList>
    </citation>
    <scope>NUCLEOTIDE SEQUENCE</scope>
</reference>
<feature type="region of interest" description="Disordered" evidence="14">
    <location>
        <begin position="716"/>
        <end position="770"/>
    </location>
</feature>
<dbReference type="STRING" id="6412.T1F5D5"/>
<dbReference type="EnsemblMetazoa" id="HelroT172478">
    <property type="protein sequence ID" value="HelroP172478"/>
    <property type="gene ID" value="HelroG172478"/>
</dbReference>
<dbReference type="EMBL" id="AMQM01004231">
    <property type="status" value="NOT_ANNOTATED_CDS"/>
    <property type="molecule type" value="Genomic_DNA"/>
</dbReference>
<feature type="repeat" description="TPR" evidence="13">
    <location>
        <begin position="440"/>
        <end position="473"/>
    </location>
</feature>
<evidence type="ECO:0000256" key="15">
    <source>
        <dbReference type="SAM" id="Phobius"/>
    </source>
</evidence>
<keyword evidence="10" id="KW-0256">Endoplasmic reticulum</keyword>